<reference evidence="7" key="3">
    <citation type="submission" date="2016-05" db="EMBL/GenBank/DDBJ databases">
        <title>WGS assembly of Xenopus tropicalis.</title>
        <authorList>
            <person name="Sessions A."/>
            <person name="Jenkins J."/>
            <person name="Mitros T."/>
            <person name="Lyons J.T."/>
            <person name="Dichmann D.S."/>
            <person name="Robert J."/>
            <person name="Harland R.M."/>
            <person name="Rokhsar D.S."/>
        </authorList>
    </citation>
    <scope>NUCLEOTIDE SEQUENCE</scope>
    <source>
        <strain evidence="7">Nigerian</strain>
    </source>
</reference>
<evidence type="ECO:0000256" key="3">
    <source>
        <dbReference type="ARBA" id="ARBA00022514"/>
    </source>
</evidence>
<dbReference type="InterPro" id="IPR001811">
    <property type="entry name" value="Chemokine_IL8-like_dom"/>
</dbReference>
<evidence type="ECO:0000256" key="4">
    <source>
        <dbReference type="ARBA" id="ARBA00022525"/>
    </source>
</evidence>
<dbReference type="PANTHER" id="PTHR12015">
    <property type="entry name" value="SMALL INDUCIBLE CYTOKINE A"/>
    <property type="match status" value="1"/>
</dbReference>
<evidence type="ECO:0000313" key="7">
    <source>
        <dbReference type="EMBL" id="OCA19350.1"/>
    </source>
</evidence>
<dbReference type="InterPro" id="IPR036048">
    <property type="entry name" value="Interleukin_8-like_sf"/>
</dbReference>
<gene>
    <name evidence="7" type="ORF">XENTR_v90029262mg</name>
</gene>
<name>A0A1B8Y8M7_XENTR</name>
<dbReference type="SMART" id="SM00199">
    <property type="entry name" value="SCY"/>
    <property type="match status" value="1"/>
</dbReference>
<protein>
    <recommendedName>
        <fullName evidence="6">Chemokine interleukin-8-like domain-containing protein</fullName>
    </recommendedName>
</protein>
<dbReference type="FunFam" id="2.40.50.40:FF:000004">
    <property type="entry name" value="C-X-C motif chemokine"/>
    <property type="match status" value="1"/>
</dbReference>
<dbReference type="Pfam" id="PF00048">
    <property type="entry name" value="IL8"/>
    <property type="match status" value="1"/>
</dbReference>
<dbReference type="InterPro" id="IPR033899">
    <property type="entry name" value="CXC_Chemokine_domain"/>
</dbReference>
<evidence type="ECO:0000256" key="2">
    <source>
        <dbReference type="ARBA" id="ARBA00010665"/>
    </source>
</evidence>
<feature type="signal peptide" evidence="5">
    <location>
        <begin position="1"/>
        <end position="22"/>
    </location>
</feature>
<dbReference type="AlphaFoldDB" id="A0A1B8Y8M7"/>
<proteinExistence type="inferred from homology"/>
<dbReference type="EMBL" id="KV460381">
    <property type="protein sequence ID" value="OCA19350.1"/>
    <property type="molecule type" value="Genomic_DNA"/>
</dbReference>
<reference evidence="7" key="2">
    <citation type="journal article" date="2010" name="Science">
        <title>The genome of the Western clawed frog Xenopus tropicalis.</title>
        <authorList>
            <person name="Hellsten U."/>
            <person name="Harland R.M."/>
            <person name="Gilchrist M.J."/>
            <person name="Hendrix D."/>
            <person name="Jurka J."/>
            <person name="Kapitonov V."/>
            <person name="Ovcharenko I."/>
            <person name="Putnam N.H."/>
            <person name="Shu S."/>
            <person name="Taher L."/>
            <person name="Blitz I.L."/>
            <person name="Blumberg B."/>
            <person name="Dichmann D.S."/>
            <person name="Dubchak I."/>
            <person name="Amaya E."/>
            <person name="Detter J.C."/>
            <person name="Fletcher R."/>
            <person name="Gerhard D.S."/>
            <person name="Goodstein D."/>
            <person name="Graves T."/>
            <person name="Grigoriev I.V."/>
            <person name="Grimwood J."/>
            <person name="Kawashima T."/>
            <person name="Lindquist E."/>
            <person name="Lucas S.M."/>
            <person name="Mead P.E."/>
            <person name="Mitros T."/>
            <person name="Ogino H."/>
            <person name="Ohta Y."/>
            <person name="Poliakov A.V."/>
            <person name="Pollet N."/>
            <person name="Robert J."/>
            <person name="Salamov A."/>
            <person name="Sater A.K."/>
            <person name="Schmutz J."/>
            <person name="Terry A."/>
            <person name="Vize P.D."/>
            <person name="Warren W.C."/>
            <person name="Wells D."/>
            <person name="Wills A."/>
            <person name="Wilson R.K."/>
            <person name="Zimmerman L.B."/>
            <person name="Zorn A.M."/>
            <person name="Grainger R."/>
            <person name="Grammer T."/>
            <person name="Khokha M.K."/>
            <person name="Richardson P.M."/>
            <person name="Rokhsar D.S."/>
        </authorList>
    </citation>
    <scope>NUCLEOTIDE SEQUENCE [LARGE SCALE GENOMIC DNA]</scope>
    <source>
        <strain evidence="7">Nigerian</strain>
    </source>
</reference>
<dbReference type="GO" id="GO:0008009">
    <property type="term" value="F:chemokine activity"/>
    <property type="evidence" value="ECO:0007669"/>
    <property type="project" value="InterPro"/>
</dbReference>
<sequence>MTPDKACVMIVGLLVILAYVHGMSPGGNRRCLCKRHVAKRFDLRSLKKVAVFPISPGCENVEIIATLKSGQHICIDPESKSINKLIFALKKKGYNKAIG</sequence>
<evidence type="ECO:0000259" key="6">
    <source>
        <dbReference type="SMART" id="SM00199"/>
    </source>
</evidence>
<dbReference type="SUPFAM" id="SSF54117">
    <property type="entry name" value="Interleukin 8-like chemokines"/>
    <property type="match status" value="1"/>
</dbReference>
<organism evidence="7">
    <name type="scientific">Xenopus tropicalis</name>
    <name type="common">Western clawed frog</name>
    <name type="synonym">Silurana tropicalis</name>
    <dbReference type="NCBI Taxonomy" id="8364"/>
    <lineage>
        <taxon>Eukaryota</taxon>
        <taxon>Metazoa</taxon>
        <taxon>Chordata</taxon>
        <taxon>Craniata</taxon>
        <taxon>Vertebrata</taxon>
        <taxon>Euteleostomi</taxon>
        <taxon>Amphibia</taxon>
        <taxon>Batrachia</taxon>
        <taxon>Anura</taxon>
        <taxon>Pipoidea</taxon>
        <taxon>Pipidae</taxon>
        <taxon>Xenopodinae</taxon>
        <taxon>Xenopus</taxon>
        <taxon>Silurana</taxon>
    </lineage>
</organism>
<comment type="subcellular location">
    <subcellularLocation>
        <location evidence="1">Secreted</location>
    </subcellularLocation>
</comment>
<dbReference type="PRINTS" id="PR00437">
    <property type="entry name" value="SMALLCYTKCXC"/>
</dbReference>
<evidence type="ECO:0000256" key="5">
    <source>
        <dbReference type="SAM" id="SignalP"/>
    </source>
</evidence>
<comment type="similarity">
    <text evidence="2">Belongs to the intercrine alpha (chemokine CxC) family.</text>
</comment>
<dbReference type="InterPro" id="IPR039809">
    <property type="entry name" value="Chemokine_b/g/d"/>
</dbReference>
<dbReference type="PRINTS" id="PR00436">
    <property type="entry name" value="INTERLEUKIN8"/>
</dbReference>
<reference evidence="7" key="1">
    <citation type="submission" date="2009-11" db="EMBL/GenBank/DDBJ databases">
        <authorList>
            <consortium name="US DOE Joint Genome Institute (JGI-PGF)"/>
            <person name="Ottilar R."/>
            <person name="Schmutz J."/>
            <person name="Salamov A."/>
            <person name="Cheng J.F."/>
            <person name="Lucas S."/>
            <person name="Pitluck S."/>
            <person name="Gundlach H."/>
            <person name="Guo Y."/>
            <person name="Haberer G."/>
            <person name="Nasrallah J."/>
            <person name="Mayer K.F.X."/>
            <person name="van de Peer Y."/>
            <person name="Weigel D."/>
            <person name="Grigoriev I.V."/>
        </authorList>
    </citation>
    <scope>NUCLEOTIDE SEQUENCE</scope>
    <source>
        <strain evidence="7">Nigerian</strain>
    </source>
</reference>
<feature type="chain" id="PRO_5008619651" description="Chemokine interleukin-8-like domain-containing protein" evidence="5">
    <location>
        <begin position="23"/>
        <end position="99"/>
    </location>
</feature>
<dbReference type="Gene3D" id="2.40.50.40">
    <property type="match status" value="1"/>
</dbReference>
<dbReference type="GO" id="GO:0005615">
    <property type="term" value="C:extracellular space"/>
    <property type="evidence" value="ECO:0007669"/>
    <property type="project" value="UniProtKB-KW"/>
</dbReference>
<evidence type="ECO:0000256" key="1">
    <source>
        <dbReference type="ARBA" id="ARBA00004613"/>
    </source>
</evidence>
<keyword evidence="4" id="KW-0964">Secreted</keyword>
<dbReference type="OrthoDB" id="9948647at2759"/>
<accession>A0A1B8Y8M7</accession>
<feature type="domain" description="Chemokine interleukin-8-like" evidence="6">
    <location>
        <begin position="28"/>
        <end position="89"/>
    </location>
</feature>
<dbReference type="KEGG" id="xtr:100490277"/>
<dbReference type="RefSeq" id="XP_002940621.2">
    <property type="nucleotide sequence ID" value="XM_002940575.4"/>
</dbReference>
<keyword evidence="5" id="KW-0732">Signal</keyword>
<dbReference type="GO" id="GO:0006952">
    <property type="term" value="P:defense response"/>
    <property type="evidence" value="ECO:0007669"/>
    <property type="project" value="InterPro"/>
</dbReference>
<keyword evidence="3" id="KW-0202">Cytokine</keyword>
<dbReference type="GO" id="GO:0006955">
    <property type="term" value="P:immune response"/>
    <property type="evidence" value="ECO:0007669"/>
    <property type="project" value="InterPro"/>
</dbReference>
<dbReference type="InterPro" id="IPR001089">
    <property type="entry name" value="Chemokine_CXC"/>
</dbReference>
<dbReference type="CDD" id="cd00273">
    <property type="entry name" value="Chemokine_CXC"/>
    <property type="match status" value="1"/>
</dbReference>